<sequence>MKNSQVKSLSPYHRCMKDLVKKNIITYSPSYHPKLGSEIGFLQITENSILES</sequence>
<evidence type="ECO:0008006" key="3">
    <source>
        <dbReference type="Google" id="ProtNLM"/>
    </source>
</evidence>
<dbReference type="EMBL" id="JBHSAV010000053">
    <property type="protein sequence ID" value="MFC3977151.1"/>
    <property type="molecule type" value="Genomic_DNA"/>
</dbReference>
<comment type="caution">
    <text evidence="1">The sequence shown here is derived from an EMBL/GenBank/DDBJ whole genome shotgun (WGS) entry which is preliminary data.</text>
</comment>
<gene>
    <name evidence="1" type="ORF">ACFOUP_12250</name>
</gene>
<accession>A0ABV8EMX2</accession>
<evidence type="ECO:0000313" key="2">
    <source>
        <dbReference type="Proteomes" id="UP001595766"/>
    </source>
</evidence>
<protein>
    <recommendedName>
        <fullName evidence="3">Transposase</fullName>
    </recommendedName>
</protein>
<proteinExistence type="predicted"/>
<name>A0ABV8EMX2_9BACT</name>
<evidence type="ECO:0000313" key="1">
    <source>
        <dbReference type="EMBL" id="MFC3977151.1"/>
    </source>
</evidence>
<reference evidence="2" key="1">
    <citation type="journal article" date="2019" name="Int. J. Syst. Evol. Microbiol.">
        <title>The Global Catalogue of Microorganisms (GCM) 10K type strain sequencing project: providing services to taxonomists for standard genome sequencing and annotation.</title>
        <authorList>
            <consortium name="The Broad Institute Genomics Platform"/>
            <consortium name="The Broad Institute Genome Sequencing Center for Infectious Disease"/>
            <person name="Wu L."/>
            <person name="Ma J."/>
        </authorList>
    </citation>
    <scope>NUCLEOTIDE SEQUENCE [LARGE SCALE GENOMIC DNA]</scope>
    <source>
        <strain evidence="2">CECT 8551</strain>
    </source>
</reference>
<organism evidence="1 2">
    <name type="scientific">Belliella kenyensis</name>
    <dbReference type="NCBI Taxonomy" id="1472724"/>
    <lineage>
        <taxon>Bacteria</taxon>
        <taxon>Pseudomonadati</taxon>
        <taxon>Bacteroidota</taxon>
        <taxon>Cytophagia</taxon>
        <taxon>Cytophagales</taxon>
        <taxon>Cyclobacteriaceae</taxon>
        <taxon>Belliella</taxon>
    </lineage>
</organism>
<dbReference type="RefSeq" id="WP_241291704.1">
    <property type="nucleotide sequence ID" value="NZ_JAKZGR010000002.1"/>
</dbReference>
<dbReference type="Proteomes" id="UP001595766">
    <property type="component" value="Unassembled WGS sequence"/>
</dbReference>
<keyword evidence="2" id="KW-1185">Reference proteome</keyword>